<gene>
    <name evidence="7" type="ORF">Ae201684_016043</name>
</gene>
<dbReference type="VEuPathDB" id="FungiDB:AeMF1_007992"/>
<evidence type="ECO:0000256" key="2">
    <source>
        <dbReference type="ARBA" id="ARBA00023026"/>
    </source>
</evidence>
<dbReference type="PANTHER" id="PTHR24276">
    <property type="entry name" value="POLYSERASE-RELATED"/>
    <property type="match status" value="1"/>
</dbReference>
<dbReference type="InterPro" id="IPR001254">
    <property type="entry name" value="Trypsin_dom"/>
</dbReference>
<dbReference type="GO" id="GO:0004252">
    <property type="term" value="F:serine-type endopeptidase activity"/>
    <property type="evidence" value="ECO:0007669"/>
    <property type="project" value="InterPro"/>
</dbReference>
<protein>
    <recommendedName>
        <fullName evidence="6">Peptidase S1 domain-containing protein</fullName>
    </recommendedName>
</protein>
<feature type="domain" description="Peptidase S1" evidence="6">
    <location>
        <begin position="17"/>
        <end position="232"/>
    </location>
</feature>
<dbReference type="InterPro" id="IPR043504">
    <property type="entry name" value="Peptidase_S1_PA_chymotrypsin"/>
</dbReference>
<dbReference type="Proteomes" id="UP000481153">
    <property type="component" value="Unassembled WGS sequence"/>
</dbReference>
<keyword evidence="2" id="KW-0843">Virulence</keyword>
<evidence type="ECO:0000256" key="5">
    <source>
        <dbReference type="SAM" id="SignalP"/>
    </source>
</evidence>
<accession>A0A6G0WE22</accession>
<keyword evidence="8" id="KW-1185">Reference proteome</keyword>
<keyword evidence="1 5" id="KW-0732">Signal</keyword>
<dbReference type="SMART" id="SM00020">
    <property type="entry name" value="Tryp_SPc"/>
    <property type="match status" value="1"/>
</dbReference>
<proteinExistence type="predicted"/>
<evidence type="ECO:0000256" key="4">
    <source>
        <dbReference type="ARBA" id="ARBA00023180"/>
    </source>
</evidence>
<dbReference type="InterPro" id="IPR009003">
    <property type="entry name" value="Peptidase_S1_PA"/>
</dbReference>
<dbReference type="GO" id="GO:0006508">
    <property type="term" value="P:proteolysis"/>
    <property type="evidence" value="ECO:0007669"/>
    <property type="project" value="InterPro"/>
</dbReference>
<feature type="signal peptide" evidence="5">
    <location>
        <begin position="1"/>
        <end position="19"/>
    </location>
</feature>
<name>A0A6G0WE22_9STRA</name>
<dbReference type="SUPFAM" id="SSF50494">
    <property type="entry name" value="Trypsin-like serine proteases"/>
    <property type="match status" value="1"/>
</dbReference>
<dbReference type="Gene3D" id="2.40.10.10">
    <property type="entry name" value="Trypsin-like serine proteases"/>
    <property type="match status" value="1"/>
</dbReference>
<evidence type="ECO:0000256" key="1">
    <source>
        <dbReference type="ARBA" id="ARBA00022729"/>
    </source>
</evidence>
<sequence>MASVALALLLVALAMRIMADNSSVRKDIPSYMVRLIHPSYTTTFCTGVLIAPQYAVTSTQCAQTVATAMVGSSLEIYRINKWYVHPQHNFKTLAFDAVVIELNHSTTNRPAKLNFDVLAPGTEVVVHGFDRFEESDENRSGLHEKVGQTLPSADCVAKDNAKLSEDMVCISGPILCGGGNLGAPATTMKNGEPVVVALVSWYANKCTDDYTGYARITAAKSFLVSFLETNDVCTAFAFQRPQLTLQRRPQETKLGISA</sequence>
<reference evidence="7 8" key="1">
    <citation type="submission" date="2019-07" db="EMBL/GenBank/DDBJ databases">
        <title>Genomics analysis of Aphanomyces spp. identifies a new class of oomycete effector associated with host adaptation.</title>
        <authorList>
            <person name="Gaulin E."/>
        </authorList>
    </citation>
    <scope>NUCLEOTIDE SEQUENCE [LARGE SCALE GENOMIC DNA]</scope>
    <source>
        <strain evidence="7 8">ATCC 201684</strain>
    </source>
</reference>
<dbReference type="Pfam" id="PF00089">
    <property type="entry name" value="Trypsin"/>
    <property type="match status" value="1"/>
</dbReference>
<dbReference type="PANTHER" id="PTHR24276:SF98">
    <property type="entry name" value="FI18310P1-RELATED"/>
    <property type="match status" value="1"/>
</dbReference>
<dbReference type="EMBL" id="VJMJ01000241">
    <property type="protein sequence ID" value="KAF0725480.1"/>
    <property type="molecule type" value="Genomic_DNA"/>
</dbReference>
<evidence type="ECO:0000313" key="8">
    <source>
        <dbReference type="Proteomes" id="UP000481153"/>
    </source>
</evidence>
<evidence type="ECO:0000259" key="6">
    <source>
        <dbReference type="PROSITE" id="PS50240"/>
    </source>
</evidence>
<feature type="chain" id="PRO_5026110621" description="Peptidase S1 domain-containing protein" evidence="5">
    <location>
        <begin position="20"/>
        <end position="258"/>
    </location>
</feature>
<dbReference type="AlphaFoldDB" id="A0A6G0WE22"/>
<dbReference type="PROSITE" id="PS50240">
    <property type="entry name" value="TRYPSIN_DOM"/>
    <property type="match status" value="1"/>
</dbReference>
<comment type="caution">
    <text evidence="7">The sequence shown here is derived from an EMBL/GenBank/DDBJ whole genome shotgun (WGS) entry which is preliminary data.</text>
</comment>
<keyword evidence="3" id="KW-1015">Disulfide bond</keyword>
<evidence type="ECO:0000313" key="7">
    <source>
        <dbReference type="EMBL" id="KAF0725480.1"/>
    </source>
</evidence>
<keyword evidence="4" id="KW-0325">Glycoprotein</keyword>
<organism evidence="7 8">
    <name type="scientific">Aphanomyces euteiches</name>
    <dbReference type="NCBI Taxonomy" id="100861"/>
    <lineage>
        <taxon>Eukaryota</taxon>
        <taxon>Sar</taxon>
        <taxon>Stramenopiles</taxon>
        <taxon>Oomycota</taxon>
        <taxon>Saprolegniomycetes</taxon>
        <taxon>Saprolegniales</taxon>
        <taxon>Verrucalvaceae</taxon>
        <taxon>Aphanomyces</taxon>
    </lineage>
</organism>
<evidence type="ECO:0000256" key="3">
    <source>
        <dbReference type="ARBA" id="ARBA00023157"/>
    </source>
</evidence>
<dbReference type="InterPro" id="IPR050430">
    <property type="entry name" value="Peptidase_S1"/>
</dbReference>